<evidence type="ECO:0000313" key="2">
    <source>
        <dbReference type="Proteomes" id="UP000198211"/>
    </source>
</evidence>
<dbReference type="EMBL" id="NBNE01000841">
    <property type="protein sequence ID" value="OWZ16938.1"/>
    <property type="molecule type" value="Genomic_DNA"/>
</dbReference>
<dbReference type="PANTHER" id="PTHR40866">
    <property type="entry name" value="BED-TYPE DOMAIN-CONTAINING PROTEIN"/>
    <property type="match status" value="1"/>
</dbReference>
<dbReference type="Proteomes" id="UP000198211">
    <property type="component" value="Unassembled WGS sequence"/>
</dbReference>
<comment type="caution">
    <text evidence="1">The sequence shown here is derived from an EMBL/GenBank/DDBJ whole genome shotgun (WGS) entry which is preliminary data.</text>
</comment>
<dbReference type="PANTHER" id="PTHR40866:SF1">
    <property type="entry name" value="BED-TYPE DOMAIN-CONTAINING PROTEIN"/>
    <property type="match status" value="1"/>
</dbReference>
<proteinExistence type="predicted"/>
<sequence length="402" mass="45803">MSSKTLKARMLAALELMEPAIVDELRDQLFVLVFDSVTDGGEHSLALSITTPKRSRFVAISSFIDEESMTTDKHIRFLNLILDQYGLDVCNLVGIVCDNMKTNKAIARRIKAPMIGCATHRIHATSSKRLHADAELKTVKRIAVLRKNGFSLKSVPMHELRWSDIYRMLKRYKEPHLYLHFFERDTSADKDIQKDAPADDARLLPIVKFLPTAEEHSVLMDVLDSLMLLEDSDQRLQRKYSSLLTARDIFDEALIYFSELAGRLKADANIVESTNFEAAIVKIMNGLKKDLSSEEMEAAVQLLNEPKSPVQFAGPTRKRHPTMSNLKTRRAKTTANTIRTTIDHDSMQERRQEKSKYIDLSWIPATSVEVEKLFPSVKFILGYLRKSMNAETLEAILFLQMN</sequence>
<evidence type="ECO:0000313" key="1">
    <source>
        <dbReference type="EMBL" id="OWZ16938.1"/>
    </source>
</evidence>
<name>A0A225WI72_9STRA</name>
<dbReference type="AlphaFoldDB" id="A0A225WI72"/>
<evidence type="ECO:0008006" key="3">
    <source>
        <dbReference type="Google" id="ProtNLM"/>
    </source>
</evidence>
<accession>A0A225WI72</accession>
<organism evidence="1 2">
    <name type="scientific">Phytophthora megakarya</name>
    <dbReference type="NCBI Taxonomy" id="4795"/>
    <lineage>
        <taxon>Eukaryota</taxon>
        <taxon>Sar</taxon>
        <taxon>Stramenopiles</taxon>
        <taxon>Oomycota</taxon>
        <taxon>Peronosporomycetes</taxon>
        <taxon>Peronosporales</taxon>
        <taxon>Peronosporaceae</taxon>
        <taxon>Phytophthora</taxon>
    </lineage>
</organism>
<reference evidence="2" key="1">
    <citation type="submission" date="2017-03" db="EMBL/GenBank/DDBJ databases">
        <title>Phytopthora megakarya and P. palmivora, two closely related causual agents of cacao black pod achieved similar genome size and gene model numbers by different mechanisms.</title>
        <authorList>
            <person name="Ali S."/>
            <person name="Shao J."/>
            <person name="Larry D.J."/>
            <person name="Kronmiller B."/>
            <person name="Shen D."/>
            <person name="Strem M.D."/>
            <person name="Melnick R.L."/>
            <person name="Guiltinan M.J."/>
            <person name="Tyler B.M."/>
            <person name="Meinhardt L.W."/>
            <person name="Bailey B.A."/>
        </authorList>
    </citation>
    <scope>NUCLEOTIDE SEQUENCE [LARGE SCALE GENOMIC DNA]</scope>
    <source>
        <strain evidence="2">zdho120</strain>
    </source>
</reference>
<keyword evidence="2" id="KW-1185">Reference proteome</keyword>
<gene>
    <name evidence="1" type="ORF">PHMEG_0009195</name>
</gene>
<dbReference type="SUPFAM" id="SSF53098">
    <property type="entry name" value="Ribonuclease H-like"/>
    <property type="match status" value="1"/>
</dbReference>
<dbReference type="InterPro" id="IPR012337">
    <property type="entry name" value="RNaseH-like_sf"/>
</dbReference>
<dbReference type="OrthoDB" id="129483at2759"/>
<protein>
    <recommendedName>
        <fullName evidence="3">HAT C-terminal dimerisation domain-containing protein</fullName>
    </recommendedName>
</protein>